<dbReference type="AlphaFoldDB" id="A0A2S5KLU5"/>
<proteinExistence type="inferred from homology"/>
<sequence>MLCTSCDTGQDTHTMTTLRHPLSRLLLLLCCLLALPQAWSAEEEKPAAPQAFYVEFDDPLVVNFGKPGPHLKYIKATISFRVSSDQGAFLVKYHAAQIRNDLVLLFSRQTDEDMKTVEGREKLRQEALKTAQDVLNNEEGEAYITNLLMPSFIVQD</sequence>
<comment type="subcellular location">
    <subcellularLocation>
        <location evidence="10">Cell inner membrane</location>
    </subcellularLocation>
    <subcellularLocation>
        <location evidence="2">Cell membrane</location>
        <topology evidence="2">Single-pass membrane protein</topology>
    </subcellularLocation>
</comment>
<reference evidence="12 13" key="1">
    <citation type="submission" date="2018-02" db="EMBL/GenBank/DDBJ databases">
        <title>novel marine gammaproteobacteria from coastal saline agro ecosystem.</title>
        <authorList>
            <person name="Krishnan R."/>
            <person name="Ramesh Kumar N."/>
        </authorList>
    </citation>
    <scope>NUCLEOTIDE SEQUENCE [LARGE SCALE GENOMIC DNA]</scope>
    <source>
        <strain evidence="12 13">228</strain>
    </source>
</reference>
<keyword evidence="7 10" id="KW-0283">Flagellar rotation</keyword>
<evidence type="ECO:0000256" key="2">
    <source>
        <dbReference type="ARBA" id="ARBA00004162"/>
    </source>
</evidence>
<dbReference type="Proteomes" id="UP000238196">
    <property type="component" value="Unassembled WGS sequence"/>
</dbReference>
<name>A0A2S5KLU5_9PROT</name>
<comment type="function">
    <text evidence="1 10">Controls the rotational direction of flagella during chemotaxis.</text>
</comment>
<evidence type="ECO:0000256" key="7">
    <source>
        <dbReference type="ARBA" id="ARBA00022779"/>
    </source>
</evidence>
<feature type="chain" id="PRO_5015682791" description="Flagellar protein FliL" evidence="11">
    <location>
        <begin position="41"/>
        <end position="156"/>
    </location>
</feature>
<dbReference type="GO" id="GO:0005886">
    <property type="term" value="C:plasma membrane"/>
    <property type="evidence" value="ECO:0007669"/>
    <property type="project" value="UniProtKB-SubCell"/>
</dbReference>
<accession>A0A2S5KLU5</accession>
<evidence type="ECO:0000256" key="9">
    <source>
        <dbReference type="ARBA" id="ARBA00023136"/>
    </source>
</evidence>
<dbReference type="PANTHER" id="PTHR35091:SF2">
    <property type="entry name" value="FLAGELLAR PROTEIN FLIL"/>
    <property type="match status" value="1"/>
</dbReference>
<keyword evidence="12" id="KW-0282">Flagellum</keyword>
<dbReference type="InterPro" id="IPR005503">
    <property type="entry name" value="FliL"/>
</dbReference>
<dbReference type="EMBL" id="PRLP01000082">
    <property type="protein sequence ID" value="PPC75623.1"/>
    <property type="molecule type" value="Genomic_DNA"/>
</dbReference>
<dbReference type="OrthoDB" id="7063251at2"/>
<evidence type="ECO:0000256" key="5">
    <source>
        <dbReference type="ARBA" id="ARBA00022500"/>
    </source>
</evidence>
<evidence type="ECO:0000256" key="8">
    <source>
        <dbReference type="ARBA" id="ARBA00022989"/>
    </source>
</evidence>
<comment type="similarity">
    <text evidence="3 10">Belongs to the FliL family.</text>
</comment>
<keyword evidence="8" id="KW-1133">Transmembrane helix</keyword>
<keyword evidence="4" id="KW-1003">Cell membrane</keyword>
<comment type="caution">
    <text evidence="12">The sequence shown here is derived from an EMBL/GenBank/DDBJ whole genome shotgun (WGS) entry which is preliminary data.</text>
</comment>
<evidence type="ECO:0000256" key="10">
    <source>
        <dbReference type="RuleBase" id="RU364125"/>
    </source>
</evidence>
<evidence type="ECO:0000313" key="13">
    <source>
        <dbReference type="Proteomes" id="UP000238196"/>
    </source>
</evidence>
<evidence type="ECO:0000256" key="6">
    <source>
        <dbReference type="ARBA" id="ARBA00022692"/>
    </source>
</evidence>
<evidence type="ECO:0000256" key="3">
    <source>
        <dbReference type="ARBA" id="ARBA00008281"/>
    </source>
</evidence>
<keyword evidence="5 10" id="KW-0145">Chemotaxis</keyword>
<evidence type="ECO:0000313" key="12">
    <source>
        <dbReference type="EMBL" id="PPC75623.1"/>
    </source>
</evidence>
<keyword evidence="9 10" id="KW-0472">Membrane</keyword>
<keyword evidence="6" id="KW-0812">Transmembrane</keyword>
<dbReference type="Pfam" id="PF03748">
    <property type="entry name" value="FliL"/>
    <property type="match status" value="1"/>
</dbReference>
<evidence type="ECO:0000256" key="4">
    <source>
        <dbReference type="ARBA" id="ARBA00022475"/>
    </source>
</evidence>
<organism evidence="12 13">
    <name type="scientific">Proteobacteria bacterium 228</name>
    <dbReference type="NCBI Taxonomy" id="2083153"/>
    <lineage>
        <taxon>Bacteria</taxon>
        <taxon>Pseudomonadati</taxon>
        <taxon>Pseudomonadota</taxon>
    </lineage>
</organism>
<gene>
    <name evidence="12" type="ORF">C4K68_19705</name>
</gene>
<keyword evidence="12" id="KW-0966">Cell projection</keyword>
<dbReference type="GO" id="GO:0009425">
    <property type="term" value="C:bacterial-type flagellum basal body"/>
    <property type="evidence" value="ECO:0007669"/>
    <property type="project" value="InterPro"/>
</dbReference>
<evidence type="ECO:0000256" key="11">
    <source>
        <dbReference type="SAM" id="SignalP"/>
    </source>
</evidence>
<keyword evidence="10" id="KW-0997">Cell inner membrane</keyword>
<keyword evidence="12" id="KW-0969">Cilium</keyword>
<feature type="signal peptide" evidence="11">
    <location>
        <begin position="1"/>
        <end position="40"/>
    </location>
</feature>
<protein>
    <recommendedName>
        <fullName evidence="10">Flagellar protein FliL</fullName>
    </recommendedName>
</protein>
<keyword evidence="11" id="KW-0732">Signal</keyword>
<dbReference type="GO" id="GO:0071978">
    <property type="term" value="P:bacterial-type flagellum-dependent swarming motility"/>
    <property type="evidence" value="ECO:0007669"/>
    <property type="project" value="TreeGrafter"/>
</dbReference>
<dbReference type="PANTHER" id="PTHR35091">
    <property type="entry name" value="FLAGELLAR PROTEIN FLIL"/>
    <property type="match status" value="1"/>
</dbReference>
<dbReference type="GO" id="GO:0006935">
    <property type="term" value="P:chemotaxis"/>
    <property type="evidence" value="ECO:0007669"/>
    <property type="project" value="UniProtKB-KW"/>
</dbReference>
<evidence type="ECO:0000256" key="1">
    <source>
        <dbReference type="ARBA" id="ARBA00002254"/>
    </source>
</evidence>